<reference evidence="2" key="1">
    <citation type="journal article" date="2018" name="DNA Res.">
        <title>Multiple hybrid de novo genome assembly of finger millet, an orphan allotetraploid crop.</title>
        <authorList>
            <person name="Hatakeyama M."/>
            <person name="Aluri S."/>
            <person name="Balachadran M.T."/>
            <person name="Sivarajan S.R."/>
            <person name="Patrignani A."/>
            <person name="Gruter S."/>
            <person name="Poveda L."/>
            <person name="Shimizu-Inatsugi R."/>
            <person name="Baeten J."/>
            <person name="Francoijs K.J."/>
            <person name="Nataraja K.N."/>
            <person name="Reddy Y.A.N."/>
            <person name="Phadnis S."/>
            <person name="Ravikumar R.L."/>
            <person name="Schlapbach R."/>
            <person name="Sreeman S.M."/>
            <person name="Shimizu K.K."/>
        </authorList>
    </citation>
    <scope>NUCLEOTIDE SEQUENCE</scope>
</reference>
<feature type="chain" id="PRO_5043607580" evidence="1">
    <location>
        <begin position="30"/>
        <end position="93"/>
    </location>
</feature>
<dbReference type="AlphaFoldDB" id="A0AAV5DV15"/>
<evidence type="ECO:0000256" key="1">
    <source>
        <dbReference type="SAM" id="SignalP"/>
    </source>
</evidence>
<evidence type="ECO:0000313" key="3">
    <source>
        <dbReference type="Proteomes" id="UP001054889"/>
    </source>
</evidence>
<reference evidence="2" key="2">
    <citation type="submission" date="2021-12" db="EMBL/GenBank/DDBJ databases">
        <title>Resequencing data analysis of finger millet.</title>
        <authorList>
            <person name="Hatakeyama M."/>
            <person name="Aluri S."/>
            <person name="Balachadran M.T."/>
            <person name="Sivarajan S.R."/>
            <person name="Poveda L."/>
            <person name="Shimizu-Inatsugi R."/>
            <person name="Schlapbach R."/>
            <person name="Sreeman S.M."/>
            <person name="Shimizu K.K."/>
        </authorList>
    </citation>
    <scope>NUCLEOTIDE SEQUENCE</scope>
</reference>
<protein>
    <submittedName>
        <fullName evidence="2">Uncharacterized protein</fullName>
    </submittedName>
</protein>
<sequence length="93" mass="9491">MRSATAWNEGAEANTILLLMASSWCGAAARTGARGGGGSKIEGSGQWRAGGVLGVVQHAMTVGRKREVLGWRAQRGVLGAAGAARGRGWVGWG</sequence>
<proteinExistence type="predicted"/>
<name>A0AAV5DV15_ELECO</name>
<organism evidence="2 3">
    <name type="scientific">Eleusine coracana subsp. coracana</name>
    <dbReference type="NCBI Taxonomy" id="191504"/>
    <lineage>
        <taxon>Eukaryota</taxon>
        <taxon>Viridiplantae</taxon>
        <taxon>Streptophyta</taxon>
        <taxon>Embryophyta</taxon>
        <taxon>Tracheophyta</taxon>
        <taxon>Spermatophyta</taxon>
        <taxon>Magnoliopsida</taxon>
        <taxon>Liliopsida</taxon>
        <taxon>Poales</taxon>
        <taxon>Poaceae</taxon>
        <taxon>PACMAD clade</taxon>
        <taxon>Chloridoideae</taxon>
        <taxon>Cynodonteae</taxon>
        <taxon>Eleusininae</taxon>
        <taxon>Eleusine</taxon>
    </lineage>
</organism>
<dbReference type="EMBL" id="BQKI01000071">
    <property type="protein sequence ID" value="GJN14089.1"/>
    <property type="molecule type" value="Genomic_DNA"/>
</dbReference>
<evidence type="ECO:0000313" key="2">
    <source>
        <dbReference type="EMBL" id="GJN14089.1"/>
    </source>
</evidence>
<comment type="caution">
    <text evidence="2">The sequence shown here is derived from an EMBL/GenBank/DDBJ whole genome shotgun (WGS) entry which is preliminary data.</text>
</comment>
<keyword evidence="3" id="KW-1185">Reference proteome</keyword>
<dbReference type="Proteomes" id="UP001054889">
    <property type="component" value="Unassembled WGS sequence"/>
</dbReference>
<keyword evidence="1" id="KW-0732">Signal</keyword>
<accession>A0AAV5DV15</accession>
<feature type="signal peptide" evidence="1">
    <location>
        <begin position="1"/>
        <end position="29"/>
    </location>
</feature>
<gene>
    <name evidence="2" type="primary">gb00871</name>
    <name evidence="2" type="ORF">PR202_gb00871</name>
</gene>